<name>A0A2R7Y6S4_9CREN</name>
<gene>
    <name evidence="1" type="ORF">B7O98_02015</name>
</gene>
<sequence>MLVLPEIIRFVSWDILENLLNMKVTYRNVYLRLLNYLPVLVVLSSDSTRSIFKVNENLEFDLISRVSFELSDDVSRLGVCSERLSRYALFDGVLNVCVGKNSEGYYEFVKDRVVRPGRIKHFTFNDLLVVTACRGRKCYVLMLDLLTGSYKEHVIKASDIESVICSKNICVVKGEDRCFSVSLTSEEAYEVLCELQPLISCGNFNYFFDGVLIVKHVKDLYEPIFPLSVEYGSLCCYEGDIVVNSKEGVCLLKDHLLLKLSNEVKVENLTCFRNVVVFKTKGMAWSLINVDNRNVAYVEAYSCIPIANDLVLCVVKDGLTLLNTKGLITPEISVIKNYVSSESYAQVEVKPWNEWFSISFNGNVSIVREDLKGNSKVIHLKPKEFGSPIDVVAALKTPIGTFSKAFQITSKPLVLEGVVVKDCSYSVNGKLKDGVSNFKMLLSLTYSKTFPEVPKVLITGLSPGMKITHVNVINDSDVLVNADLNVKEVIKSGSNFLKFKVSMEFFDGVIQDLGLFTVEFNNCREVKEPPTTLRLEELQNGVLSISTSAGVPLRVICGGKVLSGVRVDVEDCEPPIVIDEYLTYEGYIWVKTHVVRCLPKVDVVRNNALGFEVRNAKRGGVRCVDYVFTLPKDSALELNFIDVTCDAKLCTLKLSYKSNNPQITVIACGALLKHSYGDEGFLEVTASLKEILSNGIYVFSIPAGFIENLKVYEVPVKDVVRFMLVKGFTLSKVLFDVVKDRA</sequence>
<organism evidence="1 2">
    <name type="scientific">Zestosphaera tikiterensis</name>
    <dbReference type="NCBI Taxonomy" id="1973259"/>
    <lineage>
        <taxon>Archaea</taxon>
        <taxon>Thermoproteota</taxon>
        <taxon>Thermoprotei</taxon>
        <taxon>Desulfurococcales</taxon>
        <taxon>Desulfurococcaceae</taxon>
        <taxon>Zestosphaera</taxon>
    </lineage>
</organism>
<comment type="caution">
    <text evidence="1">The sequence shown here is derived from an EMBL/GenBank/DDBJ whole genome shotgun (WGS) entry which is preliminary data.</text>
</comment>
<protein>
    <submittedName>
        <fullName evidence="1">Uncharacterized protein</fullName>
    </submittedName>
</protein>
<evidence type="ECO:0000313" key="2">
    <source>
        <dbReference type="Proteomes" id="UP000244093"/>
    </source>
</evidence>
<evidence type="ECO:0000313" key="1">
    <source>
        <dbReference type="EMBL" id="PUA33233.1"/>
    </source>
</evidence>
<reference evidence="1 2" key="1">
    <citation type="journal article" date="2018" name="Syst. Appl. Microbiol.">
        <title>A new symbiotic nanoarchaeote (Candidatus Nanoclepta minutus) and its host (Zestosphaera tikiterensis gen. nov., sp. nov.) from a New Zealand hot spring.</title>
        <authorList>
            <person name="St John E."/>
            <person name="Liu Y."/>
            <person name="Podar M."/>
            <person name="Stott M.B."/>
            <person name="Meneghin J."/>
            <person name="Chen Z."/>
            <person name="Lagutin K."/>
            <person name="Mitchell K."/>
            <person name="Reysenbach A.L."/>
        </authorList>
    </citation>
    <scope>NUCLEOTIDE SEQUENCE [LARGE SCALE GENOMIC DNA]</scope>
    <source>
        <strain evidence="1">NZ3</strain>
    </source>
</reference>
<proteinExistence type="predicted"/>
<dbReference type="EMBL" id="NBVN01000002">
    <property type="protein sequence ID" value="PUA33233.1"/>
    <property type="molecule type" value="Genomic_DNA"/>
</dbReference>
<dbReference type="AlphaFoldDB" id="A0A2R7Y6S4"/>
<dbReference type="Proteomes" id="UP000244093">
    <property type="component" value="Unassembled WGS sequence"/>
</dbReference>
<accession>A0A2R7Y6S4</accession>